<evidence type="ECO:0000256" key="9">
    <source>
        <dbReference type="ARBA" id="ARBA00023237"/>
    </source>
</evidence>
<dbReference type="Pfam" id="PF00593">
    <property type="entry name" value="TonB_dep_Rec_b-barrel"/>
    <property type="match status" value="1"/>
</dbReference>
<keyword evidence="7 10" id="KW-0472">Membrane</keyword>
<evidence type="ECO:0000256" key="8">
    <source>
        <dbReference type="ARBA" id="ARBA00023170"/>
    </source>
</evidence>
<evidence type="ECO:0000313" key="13">
    <source>
        <dbReference type="Proteomes" id="UP000293902"/>
    </source>
</evidence>
<proteinExistence type="inferred from homology"/>
<keyword evidence="6" id="KW-0798">TonB box</keyword>
<dbReference type="SUPFAM" id="SSF56935">
    <property type="entry name" value="Porins"/>
    <property type="match status" value="1"/>
</dbReference>
<comment type="similarity">
    <text evidence="10">Belongs to the TonB-dependent receptor family.</text>
</comment>
<keyword evidence="4 10" id="KW-0812">Transmembrane</keyword>
<evidence type="ECO:0000256" key="10">
    <source>
        <dbReference type="PROSITE-ProRule" id="PRU01360"/>
    </source>
</evidence>
<dbReference type="InterPro" id="IPR039426">
    <property type="entry name" value="TonB-dep_rcpt-like"/>
</dbReference>
<organism evidence="12 13">
    <name type="scientific">Desulfobacter hydrogenophilus</name>
    <dbReference type="NCBI Taxonomy" id="2291"/>
    <lineage>
        <taxon>Bacteria</taxon>
        <taxon>Pseudomonadati</taxon>
        <taxon>Thermodesulfobacteriota</taxon>
        <taxon>Desulfobacteria</taxon>
        <taxon>Desulfobacterales</taxon>
        <taxon>Desulfobacteraceae</taxon>
        <taxon>Desulfobacter</taxon>
    </lineage>
</organism>
<comment type="subcellular location">
    <subcellularLocation>
        <location evidence="1 10">Cell outer membrane</location>
        <topology evidence="1 10">Multi-pass membrane protein</topology>
    </subcellularLocation>
</comment>
<gene>
    <name evidence="12" type="ORF">EYB58_07340</name>
</gene>
<dbReference type="Proteomes" id="UP000293902">
    <property type="component" value="Chromosome"/>
</dbReference>
<evidence type="ECO:0000256" key="5">
    <source>
        <dbReference type="ARBA" id="ARBA00022729"/>
    </source>
</evidence>
<dbReference type="InterPro" id="IPR036942">
    <property type="entry name" value="Beta-barrel_TonB_sf"/>
</dbReference>
<dbReference type="InterPro" id="IPR000531">
    <property type="entry name" value="Beta-barrel_TonB"/>
</dbReference>
<keyword evidence="5" id="KW-0732">Signal</keyword>
<evidence type="ECO:0000256" key="1">
    <source>
        <dbReference type="ARBA" id="ARBA00004571"/>
    </source>
</evidence>
<reference evidence="12 13" key="1">
    <citation type="submission" date="2019-02" db="EMBL/GenBank/DDBJ databases">
        <title>Complete genome sequence of Desulfobacter hydrogenophilus AcRS1.</title>
        <authorList>
            <person name="Marietou A."/>
            <person name="Lund M.B."/>
            <person name="Marshall I.P.G."/>
            <person name="Schreiber L."/>
            <person name="Jorgensen B."/>
        </authorList>
    </citation>
    <scope>NUCLEOTIDE SEQUENCE [LARGE SCALE GENOMIC DNA]</scope>
    <source>
        <strain evidence="12 13">AcRS1</strain>
    </source>
</reference>
<keyword evidence="9 10" id="KW-0998">Cell outer membrane</keyword>
<keyword evidence="3 10" id="KW-1134">Transmembrane beta strand</keyword>
<feature type="domain" description="TonB-dependent receptor-like beta-barrel" evidence="11">
    <location>
        <begin position="3"/>
        <end position="148"/>
    </location>
</feature>
<keyword evidence="2 10" id="KW-0813">Transport</keyword>
<evidence type="ECO:0000256" key="2">
    <source>
        <dbReference type="ARBA" id="ARBA00022448"/>
    </source>
</evidence>
<keyword evidence="8 12" id="KW-0675">Receptor</keyword>
<dbReference type="PANTHER" id="PTHR30069:SF29">
    <property type="entry name" value="HEMOGLOBIN AND HEMOGLOBIN-HAPTOGLOBIN-BINDING PROTEIN 1-RELATED"/>
    <property type="match status" value="1"/>
</dbReference>
<evidence type="ECO:0000259" key="11">
    <source>
        <dbReference type="Pfam" id="PF00593"/>
    </source>
</evidence>
<dbReference type="Gene3D" id="2.40.170.20">
    <property type="entry name" value="TonB-dependent receptor, beta-barrel domain"/>
    <property type="match status" value="1"/>
</dbReference>
<dbReference type="EMBL" id="CP036313">
    <property type="protein sequence ID" value="QBH12737.1"/>
    <property type="molecule type" value="Genomic_DNA"/>
</dbReference>
<evidence type="ECO:0000256" key="4">
    <source>
        <dbReference type="ARBA" id="ARBA00022692"/>
    </source>
</evidence>
<accession>A0ABX5RDF3</accession>
<sequence length="174" mass="20177">MGYDIGVEQSFMDKQIVIGLSWFWNDIDNFIDWDNNSWTYQNIDGIRTQGIESTIAWHPCDYFNMQLGYTYTDTEDDNGDRLDRRPLHKGTADLNFYPTKHLQIHFTSVYVSERDDGDEKLDAYTLVNLAVSYQICKNVKVFGRIENLFDEEYEEVGGYGTADISAYAGVKLNF</sequence>
<name>A0ABX5RDF3_9BACT</name>
<dbReference type="PANTHER" id="PTHR30069">
    <property type="entry name" value="TONB-DEPENDENT OUTER MEMBRANE RECEPTOR"/>
    <property type="match status" value="1"/>
</dbReference>
<evidence type="ECO:0000313" key="12">
    <source>
        <dbReference type="EMBL" id="QBH12737.1"/>
    </source>
</evidence>
<keyword evidence="13" id="KW-1185">Reference proteome</keyword>
<evidence type="ECO:0000256" key="3">
    <source>
        <dbReference type="ARBA" id="ARBA00022452"/>
    </source>
</evidence>
<evidence type="ECO:0000256" key="6">
    <source>
        <dbReference type="ARBA" id="ARBA00023077"/>
    </source>
</evidence>
<protein>
    <submittedName>
        <fullName evidence="12">TonB-dependent receptor</fullName>
    </submittedName>
</protein>
<dbReference type="PROSITE" id="PS52016">
    <property type="entry name" value="TONB_DEPENDENT_REC_3"/>
    <property type="match status" value="1"/>
</dbReference>
<evidence type="ECO:0000256" key="7">
    <source>
        <dbReference type="ARBA" id="ARBA00023136"/>
    </source>
</evidence>